<dbReference type="PRINTS" id="PR00455">
    <property type="entry name" value="HTHTETR"/>
</dbReference>
<dbReference type="InterPro" id="IPR011075">
    <property type="entry name" value="TetR_C"/>
</dbReference>
<evidence type="ECO:0000256" key="4">
    <source>
        <dbReference type="PROSITE-ProRule" id="PRU00335"/>
    </source>
</evidence>
<dbReference type="RefSeq" id="WP_378298933.1">
    <property type="nucleotide sequence ID" value="NZ_JBHTJA010000025.1"/>
</dbReference>
<comment type="caution">
    <text evidence="6">The sequence shown here is derived from an EMBL/GenBank/DDBJ whole genome shotgun (WGS) entry which is preliminary data.</text>
</comment>
<evidence type="ECO:0000313" key="6">
    <source>
        <dbReference type="EMBL" id="MFD0901723.1"/>
    </source>
</evidence>
<dbReference type="EMBL" id="JBHTJA010000025">
    <property type="protein sequence ID" value="MFD0901723.1"/>
    <property type="molecule type" value="Genomic_DNA"/>
</dbReference>
<feature type="domain" description="HTH tetR-type" evidence="5">
    <location>
        <begin position="9"/>
        <end position="69"/>
    </location>
</feature>
<feature type="DNA-binding region" description="H-T-H motif" evidence="4">
    <location>
        <begin position="32"/>
        <end position="51"/>
    </location>
</feature>
<dbReference type="SUPFAM" id="SSF48498">
    <property type="entry name" value="Tetracyclin repressor-like, C-terminal domain"/>
    <property type="match status" value="1"/>
</dbReference>
<dbReference type="InterPro" id="IPR036271">
    <property type="entry name" value="Tet_transcr_reg_TetR-rel_C_sf"/>
</dbReference>
<keyword evidence="1" id="KW-0805">Transcription regulation</keyword>
<protein>
    <submittedName>
        <fullName evidence="6">TetR/AcrR family transcriptional regulator</fullName>
    </submittedName>
</protein>
<dbReference type="Gene3D" id="1.10.10.60">
    <property type="entry name" value="Homeodomain-like"/>
    <property type="match status" value="1"/>
</dbReference>
<dbReference type="InterPro" id="IPR009057">
    <property type="entry name" value="Homeodomain-like_sf"/>
</dbReference>
<organism evidence="6 7">
    <name type="scientific">Actinomadura sediminis</name>
    <dbReference type="NCBI Taxonomy" id="1038904"/>
    <lineage>
        <taxon>Bacteria</taxon>
        <taxon>Bacillati</taxon>
        <taxon>Actinomycetota</taxon>
        <taxon>Actinomycetes</taxon>
        <taxon>Streptosporangiales</taxon>
        <taxon>Thermomonosporaceae</taxon>
        <taxon>Actinomadura</taxon>
    </lineage>
</organism>
<dbReference type="InterPro" id="IPR050109">
    <property type="entry name" value="HTH-type_TetR-like_transc_reg"/>
</dbReference>
<dbReference type="SUPFAM" id="SSF46689">
    <property type="entry name" value="Homeodomain-like"/>
    <property type="match status" value="1"/>
</dbReference>
<evidence type="ECO:0000313" key="7">
    <source>
        <dbReference type="Proteomes" id="UP001596972"/>
    </source>
</evidence>
<keyword evidence="7" id="KW-1185">Reference proteome</keyword>
<keyword evidence="3" id="KW-0804">Transcription</keyword>
<dbReference type="PANTHER" id="PTHR30055">
    <property type="entry name" value="HTH-TYPE TRANSCRIPTIONAL REGULATOR RUTR"/>
    <property type="match status" value="1"/>
</dbReference>
<dbReference type="Pfam" id="PF16859">
    <property type="entry name" value="TetR_C_11"/>
    <property type="match status" value="1"/>
</dbReference>
<dbReference type="PANTHER" id="PTHR30055:SF148">
    <property type="entry name" value="TETR-FAMILY TRANSCRIPTIONAL REGULATOR"/>
    <property type="match status" value="1"/>
</dbReference>
<sequence length="135" mass="14635">MQQHHGQVLRRAQDVFTATLDLLTARGFDGPTIEGVAERCGVNKTTIYRWWPSKAALVAAAHARTFFADRLARERPVFDRAAARGELPPDADPMLLMDLLAGAVWVRVAFRGLPVGDGFAERAVAAVLDGAAARP</sequence>
<evidence type="ECO:0000256" key="3">
    <source>
        <dbReference type="ARBA" id="ARBA00023163"/>
    </source>
</evidence>
<evidence type="ECO:0000256" key="2">
    <source>
        <dbReference type="ARBA" id="ARBA00023125"/>
    </source>
</evidence>
<reference evidence="7" key="1">
    <citation type="journal article" date="2019" name="Int. J. Syst. Evol. Microbiol.">
        <title>The Global Catalogue of Microorganisms (GCM) 10K type strain sequencing project: providing services to taxonomists for standard genome sequencing and annotation.</title>
        <authorList>
            <consortium name="The Broad Institute Genomics Platform"/>
            <consortium name="The Broad Institute Genome Sequencing Center for Infectious Disease"/>
            <person name="Wu L."/>
            <person name="Ma J."/>
        </authorList>
    </citation>
    <scope>NUCLEOTIDE SEQUENCE [LARGE SCALE GENOMIC DNA]</scope>
    <source>
        <strain evidence="7">JCM 31202</strain>
    </source>
</reference>
<dbReference type="Proteomes" id="UP001596972">
    <property type="component" value="Unassembled WGS sequence"/>
</dbReference>
<proteinExistence type="predicted"/>
<dbReference type="InterPro" id="IPR001647">
    <property type="entry name" value="HTH_TetR"/>
</dbReference>
<name>A0ABW3ES43_9ACTN</name>
<evidence type="ECO:0000256" key="1">
    <source>
        <dbReference type="ARBA" id="ARBA00023015"/>
    </source>
</evidence>
<dbReference type="PROSITE" id="PS50977">
    <property type="entry name" value="HTH_TETR_2"/>
    <property type="match status" value="1"/>
</dbReference>
<accession>A0ABW3ES43</accession>
<evidence type="ECO:0000259" key="5">
    <source>
        <dbReference type="PROSITE" id="PS50977"/>
    </source>
</evidence>
<gene>
    <name evidence="6" type="ORF">ACFQ11_15085</name>
</gene>
<dbReference type="Gene3D" id="1.10.357.10">
    <property type="entry name" value="Tetracycline Repressor, domain 2"/>
    <property type="match status" value="1"/>
</dbReference>
<keyword evidence="2 4" id="KW-0238">DNA-binding</keyword>